<evidence type="ECO:0000313" key="4">
    <source>
        <dbReference type="Proteomes" id="UP001153069"/>
    </source>
</evidence>
<comment type="caution">
    <text evidence="3">The sequence shown here is derived from an EMBL/GenBank/DDBJ whole genome shotgun (WGS) entry which is preliminary data.</text>
</comment>
<feature type="region of interest" description="Disordered" evidence="1">
    <location>
        <begin position="194"/>
        <end position="227"/>
    </location>
</feature>
<keyword evidence="2" id="KW-0732">Signal</keyword>
<evidence type="ECO:0000256" key="2">
    <source>
        <dbReference type="SAM" id="SignalP"/>
    </source>
</evidence>
<dbReference type="OrthoDB" id="47449at2759"/>
<dbReference type="AlphaFoldDB" id="A0A9N8DJQ2"/>
<accession>A0A9N8DJQ2</accession>
<keyword evidence="4" id="KW-1185">Reference proteome</keyword>
<name>A0A9N8DJQ2_9STRA</name>
<protein>
    <recommendedName>
        <fullName evidence="5">EF-hand domain-containing protein</fullName>
    </recommendedName>
</protein>
<feature type="chain" id="PRO_5040274931" description="EF-hand domain-containing protein" evidence="2">
    <location>
        <begin position="21"/>
        <end position="520"/>
    </location>
</feature>
<evidence type="ECO:0000256" key="1">
    <source>
        <dbReference type="SAM" id="MobiDB-lite"/>
    </source>
</evidence>
<reference evidence="3" key="1">
    <citation type="submission" date="2020-06" db="EMBL/GenBank/DDBJ databases">
        <authorList>
            <consortium name="Plant Systems Biology data submission"/>
        </authorList>
    </citation>
    <scope>NUCLEOTIDE SEQUENCE</scope>
    <source>
        <strain evidence="3">D6</strain>
    </source>
</reference>
<organism evidence="3 4">
    <name type="scientific">Seminavis robusta</name>
    <dbReference type="NCBI Taxonomy" id="568900"/>
    <lineage>
        <taxon>Eukaryota</taxon>
        <taxon>Sar</taxon>
        <taxon>Stramenopiles</taxon>
        <taxon>Ochrophyta</taxon>
        <taxon>Bacillariophyta</taxon>
        <taxon>Bacillariophyceae</taxon>
        <taxon>Bacillariophycidae</taxon>
        <taxon>Naviculales</taxon>
        <taxon>Naviculaceae</taxon>
        <taxon>Seminavis</taxon>
    </lineage>
</organism>
<feature type="signal peptide" evidence="2">
    <location>
        <begin position="1"/>
        <end position="20"/>
    </location>
</feature>
<feature type="region of interest" description="Disordered" evidence="1">
    <location>
        <begin position="400"/>
        <end position="434"/>
    </location>
</feature>
<feature type="region of interest" description="Disordered" evidence="1">
    <location>
        <begin position="239"/>
        <end position="293"/>
    </location>
</feature>
<feature type="compositionally biased region" description="Low complexity" evidence="1">
    <location>
        <begin position="272"/>
        <end position="293"/>
    </location>
</feature>
<evidence type="ECO:0000313" key="3">
    <source>
        <dbReference type="EMBL" id="CAB9501886.1"/>
    </source>
</evidence>
<evidence type="ECO:0008006" key="5">
    <source>
        <dbReference type="Google" id="ProtNLM"/>
    </source>
</evidence>
<proteinExistence type="predicted"/>
<feature type="compositionally biased region" description="Low complexity" evidence="1">
    <location>
        <begin position="400"/>
        <end position="414"/>
    </location>
</feature>
<feature type="compositionally biased region" description="Polar residues" evidence="1">
    <location>
        <begin position="256"/>
        <end position="265"/>
    </location>
</feature>
<gene>
    <name evidence="3" type="ORF">SEMRO_121_G058800.1</name>
</gene>
<dbReference type="EMBL" id="CAICTM010000120">
    <property type="protein sequence ID" value="CAB9501886.1"/>
    <property type="molecule type" value="Genomic_DNA"/>
</dbReference>
<dbReference type="Proteomes" id="UP001153069">
    <property type="component" value="Unassembled WGS sequence"/>
</dbReference>
<sequence length="520" mass="55931">MIRFVLLLLSSSLLIRESVGKTKVLQVQVSQFSDSEWLEQCRLDLLEVDEDDDFRLDLEEYAAFLQLQTGNMMPGDASDMPIRLESVYFSAACWCAVVEPTNDQCCIGGNAHVPLNTQQSPLIDPYLNFFCQNVKNGLEDSGYTIIYSTDTTNTSTPTIAPTMTITTIQTTDTPTSTPSVDYTEMGTMPDTLSPTQPQFPINPEIVPGGSVTIDDDDDATSTTSSPTTAFIGGAAVLSSHPSTAPSSGPLGGSAVLSDSPSQAPSITPLGGSASVSKTPSSSPTDAPTAVPTVLPTPPPTILLTPSPTIAPTLPTLCVDFQYVVRNQVGLDADAIFNEDNNSVLNGLKQATKNITIDILNGDYPSKKRMLRSLLQRNEHDNAQRTTPNILNLPYITTNTASSTKMTTTSSSSNSRNWLRASPPQQSVSLQQHHHDGRRRLAYYTDDYPVIINTVSDNPLCNGSSQNQAVMCAIVSSTVCVVLEDGDDPEEVRNTLITGLRIAVDSGDFLGRIPAEDLIME</sequence>